<evidence type="ECO:0000256" key="2">
    <source>
        <dbReference type="SAM" id="Phobius"/>
    </source>
</evidence>
<feature type="region of interest" description="Disordered" evidence="1">
    <location>
        <begin position="37"/>
        <end position="106"/>
    </location>
</feature>
<dbReference type="EMBL" id="JAVIDA010000028">
    <property type="protein sequence ID" value="MDQ9072885.1"/>
    <property type="molecule type" value="Genomic_DNA"/>
</dbReference>
<keyword evidence="2" id="KW-1133">Transmembrane helix</keyword>
<sequence>MPIYKLSKSKLITIVIFVVLIIFILIYIFKDNSKNVSQNTSAAPPAFQTQKNSTTDQEVNPKNVSNNTNAQQQSDHPSEQETLYDTKSDLTIQPIDPEKDPGNQSN</sequence>
<keyword evidence="2" id="KW-0812">Transmembrane</keyword>
<feature type="compositionally biased region" description="Basic and acidic residues" evidence="1">
    <location>
        <begin position="76"/>
        <end position="88"/>
    </location>
</feature>
<feature type="transmembrane region" description="Helical" evidence="2">
    <location>
        <begin position="12"/>
        <end position="29"/>
    </location>
</feature>
<gene>
    <name evidence="3" type="ORF">RFH51_15610</name>
</gene>
<accession>A0AAW8JKQ4</accession>
<organism evidence="3 4">
    <name type="scientific">Acinetobacter gerneri</name>
    <dbReference type="NCBI Taxonomy" id="202952"/>
    <lineage>
        <taxon>Bacteria</taxon>
        <taxon>Pseudomonadati</taxon>
        <taxon>Pseudomonadota</taxon>
        <taxon>Gammaproteobacteria</taxon>
        <taxon>Moraxellales</taxon>
        <taxon>Moraxellaceae</taxon>
        <taxon>Acinetobacter</taxon>
    </lineage>
</organism>
<protein>
    <submittedName>
        <fullName evidence="3">Uncharacterized protein</fullName>
    </submittedName>
</protein>
<name>A0AAW8JKQ4_9GAMM</name>
<keyword evidence="2" id="KW-0472">Membrane</keyword>
<comment type="caution">
    <text evidence="3">The sequence shown here is derived from an EMBL/GenBank/DDBJ whole genome shotgun (WGS) entry which is preliminary data.</text>
</comment>
<feature type="compositionally biased region" description="Basic and acidic residues" evidence="1">
    <location>
        <begin position="96"/>
        <end position="106"/>
    </location>
</feature>
<evidence type="ECO:0000256" key="1">
    <source>
        <dbReference type="SAM" id="MobiDB-lite"/>
    </source>
</evidence>
<dbReference type="AlphaFoldDB" id="A0AAW8JKQ4"/>
<evidence type="ECO:0000313" key="3">
    <source>
        <dbReference type="EMBL" id="MDQ9072885.1"/>
    </source>
</evidence>
<reference evidence="3" key="1">
    <citation type="submission" date="2023-08" db="EMBL/GenBank/DDBJ databases">
        <title>Emergence of clinically-relevant ST2 carbapenem-resistant Acinetobacter baumannii strains in hospital sewages in Zhejiang, East of China.</title>
        <authorList>
            <person name="Kaichao C."/>
            <person name="Zhang R."/>
        </authorList>
    </citation>
    <scope>NUCLEOTIDE SEQUENCE</scope>
    <source>
        <strain evidence="3">M-SY-60</strain>
    </source>
</reference>
<dbReference type="Proteomes" id="UP001243195">
    <property type="component" value="Unassembled WGS sequence"/>
</dbReference>
<proteinExistence type="predicted"/>
<evidence type="ECO:0000313" key="4">
    <source>
        <dbReference type="Proteomes" id="UP001243195"/>
    </source>
</evidence>
<dbReference type="RefSeq" id="WP_308957075.1">
    <property type="nucleotide sequence ID" value="NZ_JAVICY010000031.1"/>
</dbReference>
<feature type="compositionally biased region" description="Polar residues" evidence="1">
    <location>
        <begin position="37"/>
        <end position="75"/>
    </location>
</feature>